<evidence type="ECO:0000313" key="7">
    <source>
        <dbReference type="Proteomes" id="UP000033558"/>
    </source>
</evidence>
<keyword evidence="5" id="KW-1133">Transmembrane helix</keyword>
<dbReference type="NCBIfam" id="TIGR01076">
    <property type="entry name" value="sortase_fam"/>
    <property type="match status" value="1"/>
</dbReference>
<keyword evidence="1" id="KW-0645">Protease</keyword>
<dbReference type="InterPro" id="IPR005754">
    <property type="entry name" value="Sortase"/>
</dbReference>
<evidence type="ECO:0000256" key="1">
    <source>
        <dbReference type="ARBA" id="ARBA00022670"/>
    </source>
</evidence>
<keyword evidence="2" id="KW-0378">Hydrolase</keyword>
<reference evidence="6 7" key="1">
    <citation type="submission" date="2015-01" db="EMBL/GenBank/DDBJ databases">
        <title>Comparative genomics of the lactic acid bacteria isolated from the honey bee gut.</title>
        <authorList>
            <person name="Ellegaard K.M."/>
            <person name="Tamarit D."/>
            <person name="Javelind E."/>
            <person name="Olofsson T."/>
            <person name="Andersson S.G."/>
            <person name="Vasquez A."/>
        </authorList>
    </citation>
    <scope>NUCLEOTIDE SEQUENCE [LARGE SCALE GENOMIC DNA]</scope>
    <source>
        <strain evidence="6 7">Bin4</strain>
        <plasmid evidence="6">pBin4p1</plasmid>
    </source>
</reference>
<keyword evidence="6" id="KW-0614">Plasmid</keyword>
<dbReference type="InterPro" id="IPR023365">
    <property type="entry name" value="Sortase_dom-sf"/>
</dbReference>
<organism evidence="6 7">
    <name type="scientific">Bombilactobacillus mellifer</name>
    <dbReference type="NCBI Taxonomy" id="1218492"/>
    <lineage>
        <taxon>Bacteria</taxon>
        <taxon>Bacillati</taxon>
        <taxon>Bacillota</taxon>
        <taxon>Bacilli</taxon>
        <taxon>Lactobacillales</taxon>
        <taxon>Lactobacillaceae</taxon>
        <taxon>Bombilactobacillus</taxon>
    </lineage>
</organism>
<accession>A0A0F4LPK1</accession>
<sequence>MFKKIINLTKQTFNWKYLCGLLLSGILVLFLIGVEKNSVHTLNKQQYSINKIIKQNRNQIISHQQKNITHSNYKNVSKNAKVSEYIAARNHYSKTIQKSMIGQLTIPSVHINLPVFSGMSNAALLNGVGTFSKKRSMGQGNFVMMAHNLPAQYSDALLQPLSQIKPKAKIRITDFNNVYTYEASYKNIVDSSNIKLLGQTHKSIVTLFRCVGEHGTNNRLIVQGNLISSHPYQQKNQNNLPSQTSSIAIPKRSNFDNFNLKMFQWLDLTGDFQKDILQFIIACLPAIITIVVLGKKIIWNLKKESAQ</sequence>
<feature type="transmembrane region" description="Helical" evidence="5">
    <location>
        <begin position="276"/>
        <end position="294"/>
    </location>
</feature>
<gene>
    <name evidence="6" type="ORF">JG30_12530</name>
</gene>
<dbReference type="GO" id="GO:0006508">
    <property type="term" value="P:proteolysis"/>
    <property type="evidence" value="ECO:0007669"/>
    <property type="project" value="UniProtKB-KW"/>
</dbReference>
<name>A0A0F4LPK1_9LACO</name>
<dbReference type="Proteomes" id="UP000033558">
    <property type="component" value="Plasmid pBin4p1"/>
</dbReference>
<dbReference type="AlphaFoldDB" id="A0A0F4LPK1"/>
<dbReference type="SUPFAM" id="SSF63817">
    <property type="entry name" value="Sortase"/>
    <property type="match status" value="1"/>
</dbReference>
<dbReference type="Pfam" id="PF04203">
    <property type="entry name" value="Sortase"/>
    <property type="match status" value="1"/>
</dbReference>
<evidence type="ECO:0000256" key="3">
    <source>
        <dbReference type="ARBA" id="ARBA00022807"/>
    </source>
</evidence>
<evidence type="ECO:0000256" key="5">
    <source>
        <dbReference type="SAM" id="Phobius"/>
    </source>
</evidence>
<keyword evidence="5" id="KW-0472">Membrane</keyword>
<dbReference type="CDD" id="cd06165">
    <property type="entry name" value="Sortase_A"/>
    <property type="match status" value="1"/>
</dbReference>
<feature type="active site" description="Acyl-thioester intermediate" evidence="4">
    <location>
        <position position="210"/>
    </location>
</feature>
<evidence type="ECO:0000313" key="6">
    <source>
        <dbReference type="EMBL" id="KJY59481.1"/>
    </source>
</evidence>
<geneLocation type="plasmid" evidence="6">
    <name>pBin4p1</name>
</geneLocation>
<evidence type="ECO:0000256" key="2">
    <source>
        <dbReference type="ARBA" id="ARBA00022801"/>
    </source>
</evidence>
<dbReference type="GO" id="GO:0008234">
    <property type="term" value="F:cysteine-type peptidase activity"/>
    <property type="evidence" value="ECO:0007669"/>
    <property type="project" value="UniProtKB-KW"/>
</dbReference>
<dbReference type="HOGENOM" id="CLU_905499_0_0_9"/>
<keyword evidence="3" id="KW-0788">Thiol protease</keyword>
<evidence type="ECO:0008006" key="8">
    <source>
        <dbReference type="Google" id="ProtNLM"/>
    </source>
</evidence>
<proteinExistence type="predicted"/>
<evidence type="ECO:0000256" key="4">
    <source>
        <dbReference type="PIRSR" id="PIRSR605754-1"/>
    </source>
</evidence>
<dbReference type="Gene3D" id="2.40.260.10">
    <property type="entry name" value="Sortase"/>
    <property type="match status" value="1"/>
</dbReference>
<dbReference type="OrthoDB" id="1648028at2"/>
<keyword evidence="7" id="KW-1185">Reference proteome</keyword>
<dbReference type="EMBL" id="JXJQ01000022">
    <property type="protein sequence ID" value="KJY59481.1"/>
    <property type="molecule type" value="Genomic_DNA"/>
</dbReference>
<dbReference type="InterPro" id="IPR042007">
    <property type="entry name" value="Sortase_A"/>
</dbReference>
<comment type="caution">
    <text evidence="6">The sequence shown here is derived from an EMBL/GenBank/DDBJ whole genome shotgun (WGS) entry which is preliminary data.</text>
</comment>
<dbReference type="PATRIC" id="fig|1218492.5.peg.48"/>
<dbReference type="RefSeq" id="WP_052725283.1">
    <property type="nucleotide sequence ID" value="NZ_KQ034037.1"/>
</dbReference>
<feature type="transmembrane region" description="Helical" evidence="5">
    <location>
        <begin position="12"/>
        <end position="34"/>
    </location>
</feature>
<feature type="active site" description="Proton donor/acceptor" evidence="4">
    <location>
        <position position="147"/>
    </location>
</feature>
<protein>
    <recommendedName>
        <fullName evidence="8">Sortase</fullName>
    </recommendedName>
</protein>
<keyword evidence="5" id="KW-0812">Transmembrane</keyword>